<accession>A0A1H8BD22</accession>
<reference evidence="3" key="1">
    <citation type="submission" date="2016-10" db="EMBL/GenBank/DDBJ databases">
        <authorList>
            <person name="Varghese N."/>
            <person name="Submissions S."/>
        </authorList>
    </citation>
    <scope>NUCLEOTIDE SEQUENCE [LARGE SCALE GENOMIC DNA]</scope>
    <source>
        <strain evidence="3">B48,IBRC-M 10115,DSM 25386,CECT 8001</strain>
    </source>
</reference>
<gene>
    <name evidence="2" type="ORF">SAMN05192533_1061</name>
</gene>
<dbReference type="EMBL" id="FOBW01000006">
    <property type="protein sequence ID" value="SEM80861.1"/>
    <property type="molecule type" value="Genomic_DNA"/>
</dbReference>
<feature type="compositionally biased region" description="Basic and acidic residues" evidence="1">
    <location>
        <begin position="1"/>
        <end position="23"/>
    </location>
</feature>
<keyword evidence="3" id="KW-1185">Reference proteome</keyword>
<organism evidence="2 3">
    <name type="scientific">Mesobacillus persicus</name>
    <dbReference type="NCBI Taxonomy" id="930146"/>
    <lineage>
        <taxon>Bacteria</taxon>
        <taxon>Bacillati</taxon>
        <taxon>Bacillota</taxon>
        <taxon>Bacilli</taxon>
        <taxon>Bacillales</taxon>
        <taxon>Bacillaceae</taxon>
        <taxon>Mesobacillus</taxon>
    </lineage>
</organism>
<name>A0A1H8BD22_9BACI</name>
<evidence type="ECO:0000313" key="2">
    <source>
        <dbReference type="EMBL" id="SEM80861.1"/>
    </source>
</evidence>
<dbReference type="AlphaFoldDB" id="A0A1H8BD22"/>
<evidence type="ECO:0000313" key="3">
    <source>
        <dbReference type="Proteomes" id="UP000198553"/>
    </source>
</evidence>
<proteinExistence type="predicted"/>
<protein>
    <submittedName>
        <fullName evidence="2">Uncharacterized protein</fullName>
    </submittedName>
</protein>
<sequence length="43" mass="5214">MNNKKNYLDEKNDFNGPERDKRNYPKRPQHVPITDKQSPDTRK</sequence>
<dbReference type="Proteomes" id="UP000198553">
    <property type="component" value="Unassembled WGS sequence"/>
</dbReference>
<dbReference type="RefSeq" id="WP_280139953.1">
    <property type="nucleotide sequence ID" value="NZ_FOBW01000006.1"/>
</dbReference>
<evidence type="ECO:0000256" key="1">
    <source>
        <dbReference type="SAM" id="MobiDB-lite"/>
    </source>
</evidence>
<feature type="region of interest" description="Disordered" evidence="1">
    <location>
        <begin position="1"/>
        <end position="43"/>
    </location>
</feature>